<comment type="caution">
    <text evidence="4">The sequence shown here is derived from an EMBL/GenBank/DDBJ whole genome shotgun (WGS) entry which is preliminary data.</text>
</comment>
<dbReference type="OrthoDB" id="1926336at2759"/>
<accession>A0A1C7NB35</accession>
<feature type="coiled-coil region" evidence="1">
    <location>
        <begin position="12"/>
        <end position="72"/>
    </location>
</feature>
<dbReference type="InParanoid" id="A0A1C7NB35"/>
<keyword evidence="1" id="KW-0175">Coiled coil</keyword>
<reference evidence="4 5" key="1">
    <citation type="submission" date="2016-03" db="EMBL/GenBank/DDBJ databases">
        <title>Choanephora cucurbitarum.</title>
        <authorList>
            <person name="Min B."/>
            <person name="Park H."/>
            <person name="Park J.-H."/>
            <person name="Shin H.-D."/>
            <person name="Choi I.-G."/>
        </authorList>
    </citation>
    <scope>NUCLEOTIDE SEQUENCE [LARGE SCALE GENOMIC DNA]</scope>
    <source>
        <strain evidence="4 5">KUS-F28377</strain>
    </source>
</reference>
<feature type="region of interest" description="Disordered" evidence="2">
    <location>
        <begin position="364"/>
        <end position="392"/>
    </location>
</feature>
<evidence type="ECO:0000259" key="3">
    <source>
        <dbReference type="PROSITE" id="PS50913"/>
    </source>
</evidence>
<evidence type="ECO:0000313" key="4">
    <source>
        <dbReference type="EMBL" id="OBZ86210.1"/>
    </source>
</evidence>
<dbReference type="EMBL" id="LUGH01000319">
    <property type="protein sequence ID" value="OBZ86210.1"/>
    <property type="molecule type" value="Genomic_DNA"/>
</dbReference>
<feature type="domain" description="GRIP" evidence="3">
    <location>
        <begin position="458"/>
        <end position="505"/>
    </location>
</feature>
<organism evidence="4 5">
    <name type="scientific">Choanephora cucurbitarum</name>
    <dbReference type="NCBI Taxonomy" id="101091"/>
    <lineage>
        <taxon>Eukaryota</taxon>
        <taxon>Fungi</taxon>
        <taxon>Fungi incertae sedis</taxon>
        <taxon>Mucoromycota</taxon>
        <taxon>Mucoromycotina</taxon>
        <taxon>Mucoromycetes</taxon>
        <taxon>Mucorales</taxon>
        <taxon>Mucorineae</taxon>
        <taxon>Choanephoraceae</taxon>
        <taxon>Choanephoroideae</taxon>
        <taxon>Choanephora</taxon>
    </lineage>
</organism>
<dbReference type="Proteomes" id="UP000093000">
    <property type="component" value="Unassembled WGS sequence"/>
</dbReference>
<dbReference type="Pfam" id="PF01465">
    <property type="entry name" value="GRIP"/>
    <property type="match status" value="1"/>
</dbReference>
<protein>
    <recommendedName>
        <fullName evidence="3">GRIP domain-containing protein</fullName>
    </recommendedName>
</protein>
<name>A0A1C7NB35_9FUNG</name>
<dbReference type="STRING" id="101091.A0A1C7NB35"/>
<keyword evidence="5" id="KW-1185">Reference proteome</keyword>
<sequence length="507" mass="59408">MSTNQSPDKARALRAEKQVERLERELEALRSRTKKVGTPTGSPVLRDSDRLNFQLQEQVKDLKHQLKHQHSEHSKLQDTLTTRTNEYEEKLKRMREIFGQASRNIDQYRATIASKNTEIEKLKAEFEECQVREHTYKSLSETHQLTNDKLNTQLTNEKAFYGSEIKQLEVRNRQLEGQLTQIKTDYEQYKKRAQSLLNKEQTDQSSSQLNELQELVEELQNQKMKYISEQQSTAENQRLLEHDLRKALDRIRELEKEHELSKKEFELNKQSVQDAFLVEKRSLESKLQSMAVTLDQKELELDGLKSKHSMQMQQFVPDEHKKEEEEDLTDQLVQLKFRLHELEESRELLQQQLKEKENEIEKLLVSTPSSPPPTDEDNPLPSSSSSSVTDTKKEDVYASMSSLLSPLVSRQMPDERLGLEKQVQRLSQMLHESEENVSALRNQEKILKDELRKMDAVEKRQDMNNEYLKNVLIKFLMSDNKQTLVPILSKLLYLDEAETNQLMANCI</sequence>
<feature type="coiled-coil region" evidence="1">
    <location>
        <begin position="416"/>
        <end position="460"/>
    </location>
</feature>
<gene>
    <name evidence="4" type="ORF">A0J61_05737</name>
</gene>
<dbReference type="SMART" id="SM00755">
    <property type="entry name" value="Grip"/>
    <property type="match status" value="1"/>
</dbReference>
<dbReference type="InterPro" id="IPR000237">
    <property type="entry name" value="GRIP_dom"/>
</dbReference>
<evidence type="ECO:0000256" key="1">
    <source>
        <dbReference type="SAM" id="Coils"/>
    </source>
</evidence>
<dbReference type="PROSITE" id="PS50913">
    <property type="entry name" value="GRIP"/>
    <property type="match status" value="1"/>
</dbReference>
<proteinExistence type="predicted"/>
<evidence type="ECO:0000313" key="5">
    <source>
        <dbReference type="Proteomes" id="UP000093000"/>
    </source>
</evidence>
<dbReference type="AlphaFoldDB" id="A0A1C7NB35"/>
<evidence type="ECO:0000256" key="2">
    <source>
        <dbReference type="SAM" id="MobiDB-lite"/>
    </source>
</evidence>